<dbReference type="CDD" id="cd06261">
    <property type="entry name" value="TM_PBP2"/>
    <property type="match status" value="1"/>
</dbReference>
<dbReference type="Proteomes" id="UP000314011">
    <property type="component" value="Unassembled WGS sequence"/>
</dbReference>
<comment type="caution">
    <text evidence="10">The sequence shown here is derived from an EMBL/GenBank/DDBJ whole genome shotgun (WGS) entry which is preliminary data.</text>
</comment>
<comment type="similarity">
    <text evidence="2 8">Belongs to the binding-protein-dependent transport system permease family.</text>
</comment>
<evidence type="ECO:0000256" key="7">
    <source>
        <dbReference type="ARBA" id="ARBA00023136"/>
    </source>
</evidence>
<dbReference type="RefSeq" id="WP_140193680.1">
    <property type="nucleotide sequence ID" value="NZ_CP065915.1"/>
</dbReference>
<accession>A0A5C5GG13</accession>
<reference evidence="10 11" key="1">
    <citation type="submission" date="2019-06" db="EMBL/GenBank/DDBJ databases">
        <title>Genome of new Rhodobacteraceae sp. SM1903.</title>
        <authorList>
            <person name="Ren X."/>
        </authorList>
    </citation>
    <scope>NUCLEOTIDE SEQUENCE [LARGE SCALE GENOMIC DNA]</scope>
    <source>
        <strain evidence="10 11">SM1903</strain>
    </source>
</reference>
<name>A0A5C5GG13_9RHOB</name>
<evidence type="ECO:0000259" key="9">
    <source>
        <dbReference type="PROSITE" id="PS50928"/>
    </source>
</evidence>
<dbReference type="PANTHER" id="PTHR43227">
    <property type="entry name" value="BLL4140 PROTEIN"/>
    <property type="match status" value="1"/>
</dbReference>
<keyword evidence="6 8" id="KW-1133">Transmembrane helix</keyword>
<evidence type="ECO:0000256" key="5">
    <source>
        <dbReference type="ARBA" id="ARBA00022692"/>
    </source>
</evidence>
<dbReference type="PROSITE" id="PS50928">
    <property type="entry name" value="ABC_TM1"/>
    <property type="match status" value="1"/>
</dbReference>
<feature type="transmembrane region" description="Helical" evidence="8">
    <location>
        <begin position="168"/>
        <end position="191"/>
    </location>
</feature>
<organism evidence="10 11">
    <name type="scientific">Pelagovum pacificum</name>
    <dbReference type="NCBI Taxonomy" id="2588711"/>
    <lineage>
        <taxon>Bacteria</taxon>
        <taxon>Pseudomonadati</taxon>
        <taxon>Pseudomonadota</taxon>
        <taxon>Alphaproteobacteria</taxon>
        <taxon>Rhodobacterales</taxon>
        <taxon>Paracoccaceae</taxon>
        <taxon>Pelagovum</taxon>
    </lineage>
</organism>
<evidence type="ECO:0000256" key="8">
    <source>
        <dbReference type="RuleBase" id="RU363032"/>
    </source>
</evidence>
<dbReference type="InterPro" id="IPR035906">
    <property type="entry name" value="MetI-like_sf"/>
</dbReference>
<keyword evidence="5 8" id="KW-0812">Transmembrane</keyword>
<evidence type="ECO:0000313" key="10">
    <source>
        <dbReference type="EMBL" id="TNY32997.1"/>
    </source>
</evidence>
<dbReference type="PANTHER" id="PTHR43227:SF11">
    <property type="entry name" value="BLL4140 PROTEIN"/>
    <property type="match status" value="1"/>
</dbReference>
<evidence type="ECO:0000256" key="4">
    <source>
        <dbReference type="ARBA" id="ARBA00022475"/>
    </source>
</evidence>
<feature type="transmembrane region" description="Helical" evidence="8">
    <location>
        <begin position="276"/>
        <end position="300"/>
    </location>
</feature>
<keyword evidence="7 8" id="KW-0472">Membrane</keyword>
<gene>
    <name evidence="10" type="ORF">FHY64_06895</name>
</gene>
<dbReference type="Pfam" id="PF00528">
    <property type="entry name" value="BPD_transp_1"/>
    <property type="match status" value="1"/>
</dbReference>
<evidence type="ECO:0000313" key="11">
    <source>
        <dbReference type="Proteomes" id="UP000314011"/>
    </source>
</evidence>
<feature type="domain" description="ABC transmembrane type-1" evidence="9">
    <location>
        <begin position="81"/>
        <end position="297"/>
    </location>
</feature>
<evidence type="ECO:0000256" key="6">
    <source>
        <dbReference type="ARBA" id="ARBA00022989"/>
    </source>
</evidence>
<evidence type="ECO:0000256" key="1">
    <source>
        <dbReference type="ARBA" id="ARBA00004651"/>
    </source>
</evidence>
<dbReference type="InterPro" id="IPR050809">
    <property type="entry name" value="UgpAE/MalFG_permease"/>
</dbReference>
<feature type="transmembrane region" description="Helical" evidence="8">
    <location>
        <begin position="222"/>
        <end position="242"/>
    </location>
</feature>
<dbReference type="EMBL" id="VFFF01000001">
    <property type="protein sequence ID" value="TNY32997.1"/>
    <property type="molecule type" value="Genomic_DNA"/>
</dbReference>
<evidence type="ECO:0000256" key="2">
    <source>
        <dbReference type="ARBA" id="ARBA00009306"/>
    </source>
</evidence>
<dbReference type="GO" id="GO:0005886">
    <property type="term" value="C:plasma membrane"/>
    <property type="evidence" value="ECO:0007669"/>
    <property type="project" value="UniProtKB-SubCell"/>
</dbReference>
<dbReference type="OrthoDB" id="9785347at2"/>
<feature type="transmembrane region" description="Helical" evidence="8">
    <location>
        <begin position="85"/>
        <end position="106"/>
    </location>
</feature>
<keyword evidence="11" id="KW-1185">Reference proteome</keyword>
<dbReference type="GO" id="GO:0055085">
    <property type="term" value="P:transmembrane transport"/>
    <property type="evidence" value="ECO:0007669"/>
    <property type="project" value="InterPro"/>
</dbReference>
<feature type="transmembrane region" description="Helical" evidence="8">
    <location>
        <begin position="21"/>
        <end position="48"/>
    </location>
</feature>
<dbReference type="SUPFAM" id="SSF161098">
    <property type="entry name" value="MetI-like"/>
    <property type="match status" value="1"/>
</dbReference>
<dbReference type="InterPro" id="IPR000515">
    <property type="entry name" value="MetI-like"/>
</dbReference>
<evidence type="ECO:0000256" key="3">
    <source>
        <dbReference type="ARBA" id="ARBA00022448"/>
    </source>
</evidence>
<keyword evidence="3 8" id="KW-0813">Transport</keyword>
<keyword evidence="4" id="KW-1003">Cell membrane</keyword>
<comment type="subcellular location">
    <subcellularLocation>
        <location evidence="1 8">Cell membrane</location>
        <topology evidence="1 8">Multi-pass membrane protein</topology>
    </subcellularLocation>
</comment>
<feature type="transmembrane region" description="Helical" evidence="8">
    <location>
        <begin position="118"/>
        <end position="139"/>
    </location>
</feature>
<dbReference type="Gene3D" id="1.10.3720.10">
    <property type="entry name" value="MetI-like"/>
    <property type="match status" value="1"/>
</dbReference>
<protein>
    <submittedName>
        <fullName evidence="10">Sugar ABC transporter permease</fullName>
    </submittedName>
</protein>
<dbReference type="AlphaFoldDB" id="A0A5C5GG13"/>
<sequence length="310" mass="34722">MRRFSEAPAARPLGKRLWGDRWIYLFLLPTTTFVAAYSVWPVLAGIYFSMLDWSGFEASGQFVGFENYRELWNDNLYRNALKNTFVFMVLAVPLRVALALFVALILNSALPFSRVFRTAIFLPVVSTAAILGVVMRFILDPTRGPVNLVLLQTGLIDQPVNFLGTTGLALYTAIVIWVWKWLGITLIYWMAALQTIPQDLYEAARIDGAGAWARFRDITFPLLMPFTIIITLITLVEATNVFDLLLTLTNGGPFYSSEVIDIFVYRQAFAANVPRLGYASAAALSFGVCIIGLALLNMIVRRGLRGRRSE</sequence>
<proteinExistence type="inferred from homology"/>